<accession>A0A437QBA9</accession>
<dbReference type="InterPro" id="IPR022792">
    <property type="entry name" value="T2SS_protein-GspN"/>
</dbReference>
<evidence type="ECO:0000313" key="12">
    <source>
        <dbReference type="Proteomes" id="UP000282818"/>
    </source>
</evidence>
<evidence type="ECO:0000256" key="2">
    <source>
        <dbReference type="ARBA" id="ARBA00007208"/>
    </source>
</evidence>
<dbReference type="Pfam" id="PF01203">
    <property type="entry name" value="T2SSN"/>
    <property type="match status" value="1"/>
</dbReference>
<evidence type="ECO:0000256" key="5">
    <source>
        <dbReference type="ARBA" id="ARBA00022475"/>
    </source>
</evidence>
<dbReference type="AlphaFoldDB" id="A0A437QBA9"/>
<evidence type="ECO:0000256" key="9">
    <source>
        <dbReference type="ARBA" id="ARBA00023136"/>
    </source>
</evidence>
<comment type="caution">
    <text evidence="11">The sequence shown here is derived from an EMBL/GenBank/DDBJ whole genome shotgun (WGS) entry which is preliminary data.</text>
</comment>
<reference evidence="11 12" key="1">
    <citation type="submission" date="2019-01" db="EMBL/GenBank/DDBJ databases">
        <authorList>
            <person name="Chen W.-M."/>
        </authorList>
    </citation>
    <scope>NUCLEOTIDE SEQUENCE [LARGE SCALE GENOMIC DNA]</scope>
    <source>
        <strain evidence="11 12">HPM-16</strain>
    </source>
</reference>
<dbReference type="GO" id="GO:0005886">
    <property type="term" value="C:plasma membrane"/>
    <property type="evidence" value="ECO:0007669"/>
    <property type="project" value="UniProtKB-SubCell"/>
</dbReference>
<evidence type="ECO:0000256" key="1">
    <source>
        <dbReference type="ARBA" id="ARBA00004533"/>
    </source>
</evidence>
<keyword evidence="8" id="KW-0653">Protein transport</keyword>
<keyword evidence="9" id="KW-0472">Membrane</keyword>
<comment type="similarity">
    <text evidence="2">Belongs to the GSP N family.</text>
</comment>
<keyword evidence="6" id="KW-0997">Cell inner membrane</keyword>
<evidence type="ECO:0000313" key="11">
    <source>
        <dbReference type="EMBL" id="RVU31679.1"/>
    </source>
</evidence>
<evidence type="ECO:0000256" key="10">
    <source>
        <dbReference type="ARBA" id="ARBA00030772"/>
    </source>
</evidence>
<evidence type="ECO:0000256" key="8">
    <source>
        <dbReference type="ARBA" id="ARBA00022927"/>
    </source>
</evidence>
<sequence length="236" mass="25950">MKRALGLFIGVLIISLVAHLPVSYLYPFVAPMLPKGTQVTQLNGTLWRGNAQLRVDRFEVGPVTWRFAVPRLIRLETGWQITLPQLGANALIAAKPWQLPRLSSVELTADSQPIQRQFPVLAGVATQLDMQLQNLTAGNCEATQGEIILARTQVFELPFGTVSGDINCQGNRYYVEFRNANAPISLTGSATLSAQGAYQLDAQLKTQDATLQQQLVTLFGGRADQQTFVIKQQGRM</sequence>
<keyword evidence="7" id="KW-0812">Transmembrane</keyword>
<evidence type="ECO:0000256" key="3">
    <source>
        <dbReference type="ARBA" id="ARBA00021563"/>
    </source>
</evidence>
<proteinExistence type="inferred from homology"/>
<evidence type="ECO:0000256" key="4">
    <source>
        <dbReference type="ARBA" id="ARBA00022448"/>
    </source>
</evidence>
<organism evidence="11 12">
    <name type="scientific">Neptunomonas marina</name>
    <dbReference type="NCBI Taxonomy" id="1815562"/>
    <lineage>
        <taxon>Bacteria</taxon>
        <taxon>Pseudomonadati</taxon>
        <taxon>Pseudomonadota</taxon>
        <taxon>Gammaproteobacteria</taxon>
        <taxon>Oceanospirillales</taxon>
        <taxon>Oceanospirillaceae</taxon>
        <taxon>Neptunomonas</taxon>
    </lineage>
</organism>
<keyword evidence="5" id="KW-1003">Cell membrane</keyword>
<gene>
    <name evidence="11" type="ORF">EOE65_06800</name>
</gene>
<evidence type="ECO:0000256" key="7">
    <source>
        <dbReference type="ARBA" id="ARBA00022692"/>
    </source>
</evidence>
<dbReference type="GO" id="GO:0015627">
    <property type="term" value="C:type II protein secretion system complex"/>
    <property type="evidence" value="ECO:0007669"/>
    <property type="project" value="InterPro"/>
</dbReference>
<keyword evidence="4" id="KW-0813">Transport</keyword>
<comment type="subcellular location">
    <subcellularLocation>
        <location evidence="1">Cell inner membrane</location>
    </subcellularLocation>
</comment>
<dbReference type="RefSeq" id="WP_127693538.1">
    <property type="nucleotide sequence ID" value="NZ_SACQ01000002.1"/>
</dbReference>
<keyword evidence="12" id="KW-1185">Reference proteome</keyword>
<evidence type="ECO:0000256" key="6">
    <source>
        <dbReference type="ARBA" id="ARBA00022519"/>
    </source>
</evidence>
<dbReference type="GO" id="GO:0015628">
    <property type="term" value="P:protein secretion by the type II secretion system"/>
    <property type="evidence" value="ECO:0007669"/>
    <property type="project" value="InterPro"/>
</dbReference>
<dbReference type="Proteomes" id="UP000282818">
    <property type="component" value="Unassembled WGS sequence"/>
</dbReference>
<protein>
    <recommendedName>
        <fullName evidence="3">Type II secretion system protein N</fullName>
    </recommendedName>
    <alternativeName>
        <fullName evidence="10">General secretion pathway protein N</fullName>
    </alternativeName>
</protein>
<name>A0A437QBA9_9GAMM</name>
<dbReference type="EMBL" id="SACQ01000002">
    <property type="protein sequence ID" value="RVU31679.1"/>
    <property type="molecule type" value="Genomic_DNA"/>
</dbReference>